<organism evidence="2 3">
    <name type="scientific">Cylindrobasidium torrendii FP15055 ss-10</name>
    <dbReference type="NCBI Taxonomy" id="1314674"/>
    <lineage>
        <taxon>Eukaryota</taxon>
        <taxon>Fungi</taxon>
        <taxon>Dikarya</taxon>
        <taxon>Basidiomycota</taxon>
        <taxon>Agaricomycotina</taxon>
        <taxon>Agaricomycetes</taxon>
        <taxon>Agaricomycetidae</taxon>
        <taxon>Agaricales</taxon>
        <taxon>Marasmiineae</taxon>
        <taxon>Physalacriaceae</taxon>
        <taxon>Cylindrobasidium</taxon>
    </lineage>
</organism>
<feature type="region of interest" description="Disordered" evidence="1">
    <location>
        <begin position="166"/>
        <end position="186"/>
    </location>
</feature>
<gene>
    <name evidence="2" type="ORF">CYLTODRAFT_418334</name>
</gene>
<dbReference type="EMBL" id="KN880448">
    <property type="protein sequence ID" value="KIY71951.1"/>
    <property type="molecule type" value="Genomic_DNA"/>
</dbReference>
<dbReference type="Proteomes" id="UP000054007">
    <property type="component" value="Unassembled WGS sequence"/>
</dbReference>
<keyword evidence="3" id="KW-1185">Reference proteome</keyword>
<proteinExistence type="predicted"/>
<protein>
    <submittedName>
        <fullName evidence="2">Uncharacterized protein</fullName>
    </submittedName>
</protein>
<feature type="compositionally biased region" description="Gly residues" evidence="1">
    <location>
        <begin position="52"/>
        <end position="61"/>
    </location>
</feature>
<name>A0A0D7BQR9_9AGAR</name>
<dbReference type="AlphaFoldDB" id="A0A0D7BQR9"/>
<evidence type="ECO:0000313" key="2">
    <source>
        <dbReference type="EMBL" id="KIY71951.1"/>
    </source>
</evidence>
<feature type="region of interest" description="Disordered" evidence="1">
    <location>
        <begin position="46"/>
        <end position="67"/>
    </location>
</feature>
<evidence type="ECO:0000256" key="1">
    <source>
        <dbReference type="SAM" id="MobiDB-lite"/>
    </source>
</evidence>
<accession>A0A0D7BQR9</accession>
<dbReference type="OrthoDB" id="3352776at2759"/>
<sequence>MLSPTPHPPSAAQLTLSAEKLFYDIASCAPSSSLLTHFSQPPLPTVTSHYGNSGGGGGGGSYVPQGGSSYVPQGASMGGAAPSFGGVELGGMMQGSSPPVVLEHSFSTCASPGTYRFTGLHAVRSYFDLLKTHYEAQREWRVVEATAGAPSAAAGGAATTAAAGGASSAAGAGRGREGASSAAGRGSAAAGRVTILGTTRWTWRTSRQSWTEHWTAYLEFDGAAKVRSFVVITTSGEETCVMRAVDPGRGGGAASVNMDSGRVNSAAVSMGAGVGRAGGGVDFGAGGGRAVGAGAAAGKKKKLFDV</sequence>
<reference evidence="2 3" key="1">
    <citation type="journal article" date="2015" name="Fungal Genet. Biol.">
        <title>Evolution of novel wood decay mechanisms in Agaricales revealed by the genome sequences of Fistulina hepatica and Cylindrobasidium torrendii.</title>
        <authorList>
            <person name="Floudas D."/>
            <person name="Held B.W."/>
            <person name="Riley R."/>
            <person name="Nagy L.G."/>
            <person name="Koehler G."/>
            <person name="Ransdell A.S."/>
            <person name="Younus H."/>
            <person name="Chow J."/>
            <person name="Chiniquy J."/>
            <person name="Lipzen A."/>
            <person name="Tritt A."/>
            <person name="Sun H."/>
            <person name="Haridas S."/>
            <person name="LaButti K."/>
            <person name="Ohm R.A."/>
            <person name="Kues U."/>
            <person name="Blanchette R.A."/>
            <person name="Grigoriev I.V."/>
            <person name="Minto R.E."/>
            <person name="Hibbett D.S."/>
        </authorList>
    </citation>
    <scope>NUCLEOTIDE SEQUENCE [LARGE SCALE GENOMIC DNA]</scope>
    <source>
        <strain evidence="2 3">FP15055 ss-10</strain>
    </source>
</reference>
<evidence type="ECO:0000313" key="3">
    <source>
        <dbReference type="Proteomes" id="UP000054007"/>
    </source>
</evidence>